<dbReference type="SUPFAM" id="SSF47986">
    <property type="entry name" value="DEATH domain"/>
    <property type="match status" value="1"/>
</dbReference>
<dbReference type="Ensembl" id="ENSDCDT00010067218.1">
    <property type="protein sequence ID" value="ENSDCDP00010056570.1"/>
    <property type="gene ID" value="ENSDCDG00010032218.1"/>
</dbReference>
<dbReference type="PANTHER" id="PTHR27001">
    <property type="entry name" value="OS01G0253100 PROTEIN"/>
    <property type="match status" value="1"/>
</dbReference>
<evidence type="ECO:0000313" key="6">
    <source>
        <dbReference type="Proteomes" id="UP000694580"/>
    </source>
</evidence>
<dbReference type="GeneTree" id="ENSGT00940000161222"/>
<sequence>MAAESTRLLFDVAPVLVHAFCSVMDSDAGSLGWRSFAARVAPSWGDVRRAEVAERAGRSPTQEVLWTWAQQNRTVGDLLTVLTAMGHQRALSLFSQSAVETTDRMLVERRRWPDLLEPKQPQLSEDSEPPPLRSEYQMESQPSGGRHAIFYSDVIEGTRHFHPDLKIGSGVFYDVYQGKRGNETFTVKLFKQGQNSSWKSTWKKFCIEMEVLHTHQHPNILELWASFSEGDHYCLVYPYMSSGSLFNRLHNKVAQTSVDELTWQQRLGIIKGTAKAVHYLHTSKPYSIICGSISSLNILLNESLQPKLTDFGMACLRPHAVNQTCTTTLDTSALCNLAYLPEEYICDGKLSTRLDVYSFGMVVLETVTGRQLEQDKPSHSLLRDVLWAEAESHGCMDACLCFLDESAGDWPQTVALCLLQLGLDCTSSRARIRPSMEMVLKALSQLLPVPQPPEEEQQTFDDSPVRSGGRQAQTPSLLVEDEEPPITHANGLWPAMDLGPLECSQSEVIYLSQYTREKHFQQSTEGKGGGMHPLKPVVVEPAQTVQADAGEPAVDLYRSWPVQCSCGSDTGRRVCDDCRANTFVPHHSLLQTESPIMASENPAKQRLRNKIQLYNDGFLHTEELLSVAP</sequence>
<dbReference type="Gene3D" id="1.10.533.10">
    <property type="entry name" value="Death Domain, Fas"/>
    <property type="match status" value="1"/>
</dbReference>
<organism evidence="5 6">
    <name type="scientific">Denticeps clupeoides</name>
    <name type="common">denticle herring</name>
    <dbReference type="NCBI Taxonomy" id="299321"/>
    <lineage>
        <taxon>Eukaryota</taxon>
        <taxon>Metazoa</taxon>
        <taxon>Chordata</taxon>
        <taxon>Craniata</taxon>
        <taxon>Vertebrata</taxon>
        <taxon>Euteleostomi</taxon>
        <taxon>Actinopterygii</taxon>
        <taxon>Neopterygii</taxon>
        <taxon>Teleostei</taxon>
        <taxon>Clupei</taxon>
        <taxon>Clupeiformes</taxon>
        <taxon>Denticipitoidei</taxon>
        <taxon>Denticipitidae</taxon>
        <taxon>Denticeps</taxon>
    </lineage>
</organism>
<dbReference type="InterPro" id="IPR000488">
    <property type="entry name" value="Death_dom"/>
</dbReference>
<dbReference type="SUPFAM" id="SSF56112">
    <property type="entry name" value="Protein kinase-like (PK-like)"/>
    <property type="match status" value="1"/>
</dbReference>
<reference evidence="5" key="2">
    <citation type="submission" date="2025-08" db="UniProtKB">
        <authorList>
            <consortium name="Ensembl"/>
        </authorList>
    </citation>
    <scope>IDENTIFICATION</scope>
</reference>
<name>A0AAY4EFZ7_9TELE</name>
<evidence type="ECO:0000256" key="3">
    <source>
        <dbReference type="SAM" id="MobiDB-lite"/>
    </source>
</evidence>
<dbReference type="Pfam" id="PF00069">
    <property type="entry name" value="Pkinase"/>
    <property type="match status" value="1"/>
</dbReference>
<dbReference type="Pfam" id="PF00531">
    <property type="entry name" value="Death"/>
    <property type="match status" value="1"/>
</dbReference>
<protein>
    <recommendedName>
        <fullName evidence="4">Protein kinase domain-containing protein</fullName>
    </recommendedName>
</protein>
<dbReference type="GeneID" id="114764739"/>
<gene>
    <name evidence="5" type="primary">IRAK3</name>
</gene>
<keyword evidence="6" id="KW-1185">Reference proteome</keyword>
<keyword evidence="1" id="KW-0547">Nucleotide-binding</keyword>
<feature type="domain" description="Protein kinase" evidence="4">
    <location>
        <begin position="161"/>
        <end position="447"/>
    </location>
</feature>
<keyword evidence="2" id="KW-0067">ATP-binding</keyword>
<evidence type="ECO:0000313" key="5">
    <source>
        <dbReference type="Ensembl" id="ENSDCDP00010056570.1"/>
    </source>
</evidence>
<reference evidence="5" key="3">
    <citation type="submission" date="2025-09" db="UniProtKB">
        <authorList>
            <consortium name="Ensembl"/>
        </authorList>
    </citation>
    <scope>IDENTIFICATION</scope>
</reference>
<dbReference type="InterPro" id="IPR011009">
    <property type="entry name" value="Kinase-like_dom_sf"/>
</dbReference>
<dbReference type="Gene3D" id="1.10.510.10">
    <property type="entry name" value="Transferase(Phosphotransferase) domain 1"/>
    <property type="match status" value="1"/>
</dbReference>
<dbReference type="InterPro" id="IPR011029">
    <property type="entry name" value="DEATH-like_dom_sf"/>
</dbReference>
<dbReference type="RefSeq" id="XP_028810457.1">
    <property type="nucleotide sequence ID" value="XM_028954624.1"/>
</dbReference>
<feature type="region of interest" description="Disordered" evidence="3">
    <location>
        <begin position="451"/>
        <end position="473"/>
    </location>
</feature>
<dbReference type="PANTHER" id="PTHR27001:SF939">
    <property type="entry name" value="INTERLEUKIN 1 RECEPTOR ASSOCIATED KINASE 1"/>
    <property type="match status" value="1"/>
</dbReference>
<evidence type="ECO:0000256" key="1">
    <source>
        <dbReference type="ARBA" id="ARBA00022741"/>
    </source>
</evidence>
<accession>A0AAY4EFZ7</accession>
<dbReference type="InterPro" id="IPR000719">
    <property type="entry name" value="Prot_kinase_dom"/>
</dbReference>
<feature type="region of interest" description="Disordered" evidence="3">
    <location>
        <begin position="117"/>
        <end position="143"/>
    </location>
</feature>
<evidence type="ECO:0000259" key="4">
    <source>
        <dbReference type="PROSITE" id="PS50011"/>
    </source>
</evidence>
<dbReference type="Proteomes" id="UP000694580">
    <property type="component" value="Chromosome 15"/>
</dbReference>
<dbReference type="GO" id="GO:0007165">
    <property type="term" value="P:signal transduction"/>
    <property type="evidence" value="ECO:0007669"/>
    <property type="project" value="InterPro"/>
</dbReference>
<dbReference type="Gene3D" id="3.30.200.20">
    <property type="entry name" value="Phosphorylase Kinase, domain 1"/>
    <property type="match status" value="1"/>
</dbReference>
<dbReference type="GO" id="GO:0004672">
    <property type="term" value="F:protein kinase activity"/>
    <property type="evidence" value="ECO:0007669"/>
    <property type="project" value="InterPro"/>
</dbReference>
<reference evidence="5 6" key="1">
    <citation type="submission" date="2020-06" db="EMBL/GenBank/DDBJ databases">
        <authorList>
            <consortium name="Wellcome Sanger Institute Data Sharing"/>
        </authorList>
    </citation>
    <scope>NUCLEOTIDE SEQUENCE [LARGE SCALE GENOMIC DNA]</scope>
</reference>
<dbReference type="GO" id="GO:0005886">
    <property type="term" value="C:plasma membrane"/>
    <property type="evidence" value="ECO:0007669"/>
    <property type="project" value="TreeGrafter"/>
</dbReference>
<dbReference type="GO" id="GO:0005524">
    <property type="term" value="F:ATP binding"/>
    <property type="evidence" value="ECO:0007669"/>
    <property type="project" value="UniProtKB-KW"/>
</dbReference>
<evidence type="ECO:0000256" key="2">
    <source>
        <dbReference type="ARBA" id="ARBA00022840"/>
    </source>
</evidence>
<proteinExistence type="predicted"/>
<dbReference type="PROSITE" id="PS50011">
    <property type="entry name" value="PROTEIN_KINASE_DOM"/>
    <property type="match status" value="1"/>
</dbReference>
<dbReference type="AlphaFoldDB" id="A0AAY4EFZ7"/>